<reference evidence="2 3" key="1">
    <citation type="submission" date="2015-06" db="EMBL/GenBank/DDBJ databases">
        <title>Cloning and characterization of the uncialamcin biosynthetic gene cluster.</title>
        <authorList>
            <person name="Yan X."/>
            <person name="Huang T."/>
            <person name="Ge H."/>
            <person name="Shen B."/>
        </authorList>
    </citation>
    <scope>NUCLEOTIDE SEQUENCE [LARGE SCALE GENOMIC DNA]</scope>
    <source>
        <strain evidence="2 3">DCA2648</strain>
    </source>
</reference>
<dbReference type="GO" id="GO:0016740">
    <property type="term" value="F:transferase activity"/>
    <property type="evidence" value="ECO:0007669"/>
    <property type="project" value="UniProtKB-KW"/>
</dbReference>
<keyword evidence="3" id="KW-1185">Reference proteome</keyword>
<organism evidence="2 3">
    <name type="scientific">Streptomyces uncialis</name>
    <dbReference type="NCBI Taxonomy" id="1048205"/>
    <lineage>
        <taxon>Bacteria</taxon>
        <taxon>Bacillati</taxon>
        <taxon>Actinomycetota</taxon>
        <taxon>Actinomycetes</taxon>
        <taxon>Kitasatosporales</taxon>
        <taxon>Streptomycetaceae</taxon>
        <taxon>Streptomyces</taxon>
    </lineage>
</organism>
<dbReference type="RefSeq" id="WP_073783127.1">
    <property type="nucleotide sequence ID" value="NZ_LFBV01000001.1"/>
</dbReference>
<evidence type="ECO:0000259" key="1">
    <source>
        <dbReference type="Pfam" id="PF01636"/>
    </source>
</evidence>
<comment type="caution">
    <text evidence="2">The sequence shown here is derived from an EMBL/GenBank/DDBJ whole genome shotgun (WGS) entry which is preliminary data.</text>
</comment>
<dbReference type="InterPro" id="IPR011009">
    <property type="entry name" value="Kinase-like_dom_sf"/>
</dbReference>
<dbReference type="Gene3D" id="3.90.1200.10">
    <property type="match status" value="1"/>
</dbReference>
<name>A0A1Q4VCV9_9ACTN</name>
<dbReference type="InterPro" id="IPR051678">
    <property type="entry name" value="AGP_Transferase"/>
</dbReference>
<accession>A0A1Q4VCV9</accession>
<sequence>MTTEPVPERSLSVLAAACRAAGFDPAGAVPVRLAENEVWRLPGRVVVRIVRPGQEVSAAREIRVAHWLAGHGVPAVRPLAVPQPVDALGHPATFWEQLPPHTRGTTEDVVGLLKQLHALPVPDGIGLAPLDPFVRLPERIDTGGGLSADDRDWLRGRLAELRERWAGLPPGLPHCVIHGDAWIGNVARTPRAVLLDFERVSVGPPEWDLVGTAAKIGTTGTVTAAEYEAFCGAYGVDVMEWGGYGVLAAVRELRMVGAAVGYAARWPSWRGRAQYRVDCLRGRVGPRPWNWPPIL</sequence>
<feature type="domain" description="Aminoglycoside phosphotransferase" evidence="1">
    <location>
        <begin position="35"/>
        <end position="242"/>
    </location>
</feature>
<dbReference type="Proteomes" id="UP000186455">
    <property type="component" value="Unassembled WGS sequence"/>
</dbReference>
<dbReference type="EMBL" id="LFBV01000001">
    <property type="protein sequence ID" value="OKH95666.1"/>
    <property type="molecule type" value="Genomic_DNA"/>
</dbReference>
<dbReference type="AlphaFoldDB" id="A0A1Q4VCV9"/>
<evidence type="ECO:0000313" key="3">
    <source>
        <dbReference type="Proteomes" id="UP000186455"/>
    </source>
</evidence>
<protein>
    <submittedName>
        <fullName evidence="2">Aminoglycoside phosphotransferase</fullName>
    </submittedName>
</protein>
<dbReference type="PANTHER" id="PTHR21310:SF40">
    <property type="entry name" value="AMINOGLYCOSIDE PHOSPHOTRANSFERASE DOMAIN-CONTAINING PROTEIN-RELATED"/>
    <property type="match status" value="1"/>
</dbReference>
<dbReference type="STRING" id="1048205.AB852_02490"/>
<evidence type="ECO:0000313" key="2">
    <source>
        <dbReference type="EMBL" id="OKH95666.1"/>
    </source>
</evidence>
<dbReference type="InterPro" id="IPR002575">
    <property type="entry name" value="Aminoglycoside_PTrfase"/>
</dbReference>
<dbReference type="PANTHER" id="PTHR21310">
    <property type="entry name" value="AMINOGLYCOSIDE PHOSPHOTRANSFERASE-RELATED-RELATED"/>
    <property type="match status" value="1"/>
</dbReference>
<dbReference type="Pfam" id="PF01636">
    <property type="entry name" value="APH"/>
    <property type="match status" value="1"/>
</dbReference>
<keyword evidence="2" id="KW-0808">Transferase</keyword>
<dbReference type="SUPFAM" id="SSF56112">
    <property type="entry name" value="Protein kinase-like (PK-like)"/>
    <property type="match status" value="1"/>
</dbReference>
<proteinExistence type="predicted"/>
<gene>
    <name evidence="2" type="ORF">AB852_02490</name>
</gene>